<evidence type="ECO:0000313" key="2">
    <source>
        <dbReference type="EMBL" id="MFC7404474.1"/>
    </source>
</evidence>
<protein>
    <submittedName>
        <fullName evidence="2">Glucose-1-phosphate cytidylyltransferase</fullName>
    </submittedName>
</protein>
<dbReference type="EMBL" id="JBHTCQ010000001">
    <property type="protein sequence ID" value="MFC7404474.1"/>
    <property type="molecule type" value="Genomic_DNA"/>
</dbReference>
<dbReference type="GO" id="GO:0016779">
    <property type="term" value="F:nucleotidyltransferase activity"/>
    <property type="evidence" value="ECO:0007669"/>
    <property type="project" value="UniProtKB-KW"/>
</dbReference>
<dbReference type="Proteomes" id="UP001596455">
    <property type="component" value="Unassembled WGS sequence"/>
</dbReference>
<keyword evidence="2" id="KW-0808">Transferase</keyword>
<sequence length="260" mass="29491">MKVVLFCGGYGMRMRGGSEDRIPKPMQLVGPMPLLWHVMSYYAHHGHTEFVLCLGYGAEHITRFFLEHNETTSNDFVLRRGEVELTSTDISDWTIHFVHTGLESTLNQRLLAVRDLLAGEELFLANYADVLCNAPLEPMLERFAAHPDALLSMLAVPPQQSFHVLGVGEDGTTVTDVTPVSQMPLRENGGYLIMRPGIFDWLRPEEDMMEDTCPRLAERGLLMAQPYDGFWKPADTFKERAELDRLWSSGERPWALPGQR</sequence>
<keyword evidence="2" id="KW-0548">Nucleotidyltransferase</keyword>
<dbReference type="Pfam" id="PF00483">
    <property type="entry name" value="NTP_transferase"/>
    <property type="match status" value="1"/>
</dbReference>
<dbReference type="SUPFAM" id="SSF53448">
    <property type="entry name" value="Nucleotide-diphospho-sugar transferases"/>
    <property type="match status" value="1"/>
</dbReference>
<reference evidence="3" key="1">
    <citation type="journal article" date="2019" name="Int. J. Syst. Evol. Microbiol.">
        <title>The Global Catalogue of Microorganisms (GCM) 10K type strain sequencing project: providing services to taxonomists for standard genome sequencing and annotation.</title>
        <authorList>
            <consortium name="The Broad Institute Genomics Platform"/>
            <consortium name="The Broad Institute Genome Sequencing Center for Infectious Disease"/>
            <person name="Wu L."/>
            <person name="Ma J."/>
        </authorList>
    </citation>
    <scope>NUCLEOTIDE SEQUENCE [LARGE SCALE GENOMIC DNA]</scope>
    <source>
        <strain evidence="3">JCM 1490</strain>
    </source>
</reference>
<gene>
    <name evidence="2" type="ORF">ACFQQL_05090</name>
</gene>
<dbReference type="Gene3D" id="3.90.550.10">
    <property type="entry name" value="Spore Coat Polysaccharide Biosynthesis Protein SpsA, Chain A"/>
    <property type="match status" value="1"/>
</dbReference>
<feature type="domain" description="Nucleotidyl transferase" evidence="1">
    <location>
        <begin position="3"/>
        <end position="223"/>
    </location>
</feature>
<dbReference type="PANTHER" id="PTHR47183">
    <property type="entry name" value="GLUCOSE-1-PHOSPHATE CYTIDYLYLTRANSFERASE-RELATED"/>
    <property type="match status" value="1"/>
</dbReference>
<dbReference type="PANTHER" id="PTHR47183:SF3">
    <property type="entry name" value="TRANSFERASE"/>
    <property type="match status" value="1"/>
</dbReference>
<dbReference type="InterPro" id="IPR029044">
    <property type="entry name" value="Nucleotide-diphossugar_trans"/>
</dbReference>
<name>A0ABW2Q658_9MICO</name>
<dbReference type="InterPro" id="IPR013446">
    <property type="entry name" value="G1P_cyt_trans-like"/>
</dbReference>
<dbReference type="InterPro" id="IPR005835">
    <property type="entry name" value="NTP_transferase_dom"/>
</dbReference>
<organism evidence="2 3">
    <name type="scientific">Georgenia alba</name>
    <dbReference type="NCBI Taxonomy" id="2233858"/>
    <lineage>
        <taxon>Bacteria</taxon>
        <taxon>Bacillati</taxon>
        <taxon>Actinomycetota</taxon>
        <taxon>Actinomycetes</taxon>
        <taxon>Micrococcales</taxon>
        <taxon>Bogoriellaceae</taxon>
        <taxon>Georgenia</taxon>
    </lineage>
</organism>
<evidence type="ECO:0000259" key="1">
    <source>
        <dbReference type="Pfam" id="PF00483"/>
    </source>
</evidence>
<keyword evidence="3" id="KW-1185">Reference proteome</keyword>
<evidence type="ECO:0000313" key="3">
    <source>
        <dbReference type="Proteomes" id="UP001596455"/>
    </source>
</evidence>
<comment type="caution">
    <text evidence="2">The sequence shown here is derived from an EMBL/GenBank/DDBJ whole genome shotgun (WGS) entry which is preliminary data.</text>
</comment>
<dbReference type="RefSeq" id="WP_382391899.1">
    <property type="nucleotide sequence ID" value="NZ_JBHTCQ010000001.1"/>
</dbReference>
<proteinExistence type="predicted"/>
<accession>A0ABW2Q658</accession>